<feature type="binding site" evidence="9">
    <location>
        <position position="247"/>
    </location>
    <ligand>
        <name>Mg(2+)</name>
        <dbReference type="ChEBI" id="CHEBI:18420"/>
        <label>2</label>
    </ligand>
</feature>
<dbReference type="GO" id="GO:0000166">
    <property type="term" value="F:nucleotide binding"/>
    <property type="evidence" value="ECO:0007669"/>
    <property type="project" value="UniProtKB-KW"/>
</dbReference>
<keyword evidence="5" id="KW-0547">Nucleotide-binding</keyword>
<accession>A0A514D2P0</accession>
<sequence>MRNNAGNAGDKLNSLFTAMLEDLNDKSPEDAPRAFAVARQVQRMRKRAKSDDRDLHLRAIADFISCNSLVGDTVVSLSEDVITEAARYIEHVLERFTTSLDETNIQQSFDPSYLESNWKFGPGASNGVKGTHTAEKIVQNMTCTILCKPLVTALRGSNSYFQLNDERNGNDGTTAVRGSRLATVPKNETTNRTIAIEPSGNMALQLAAGSYIEGALRMIGLDIHTQQPKNKAMAKRGSIDGSIATIDLKSASDMFTPFLIRKLWPRRWYRLLSAIRSDEIDTGDSGWIKMNMISTMGNGFTFPLMTLSIVALIYAYRRLKGGPNLFIDWSSTCVFGDDIIIPVSEYEGVVSVLSAAGLVVNNDKSYCSGPFRESCGGDYFEGYDVTPFYVRSLDSDAAVYVAINQVFEWSARHNLLLHRTLNLLRSFIAGKVHLVPEWHNPDEGVLTASVQGRYTYLQRLVERRIHKRGPYDYPLAVGGYLVPGNPDNFFTPRLFKQRWRVRKSRLPNGYLDGADPVKRSACITHFVSAYSFLFEV</sequence>
<keyword evidence="3" id="KW-0808">Transferase</keyword>
<evidence type="ECO:0000256" key="5">
    <source>
        <dbReference type="ARBA" id="ARBA00022741"/>
    </source>
</evidence>
<dbReference type="InterPro" id="IPR007096">
    <property type="entry name" value="RNA-dir_Rpol_cat_phage"/>
</dbReference>
<evidence type="ECO:0000256" key="3">
    <source>
        <dbReference type="ARBA" id="ARBA00022679"/>
    </source>
</evidence>
<dbReference type="EMBL" id="MN033700">
    <property type="protein sequence ID" value="QDH87882.1"/>
    <property type="molecule type" value="Genomic_RNA"/>
</dbReference>
<feature type="binding site" evidence="9">
    <location>
        <position position="337"/>
    </location>
    <ligand>
        <name>Mg(2+)</name>
        <dbReference type="ChEBI" id="CHEBI:18420"/>
        <label>2</label>
    </ligand>
</feature>
<gene>
    <name evidence="12" type="ORF">H1BulkLitter4382_000001</name>
</gene>
<keyword evidence="9" id="KW-0460">Magnesium</keyword>
<evidence type="ECO:0000256" key="6">
    <source>
        <dbReference type="ARBA" id="ARBA00022953"/>
    </source>
</evidence>
<keyword evidence="9" id="KW-0479">Metal-binding</keyword>
<dbReference type="GO" id="GO:0003968">
    <property type="term" value="F:RNA-directed RNA polymerase activity"/>
    <property type="evidence" value="ECO:0007669"/>
    <property type="project" value="UniProtKB-KW"/>
</dbReference>
<keyword evidence="10" id="KW-1133">Transmembrane helix</keyword>
<protein>
    <recommendedName>
        <fullName evidence="1">RNA-directed RNA polymerase</fullName>
        <ecNumber evidence="1">2.7.7.48</ecNumber>
    </recommendedName>
    <alternativeName>
        <fullName evidence="7">RNA replicase beta chain</fullName>
    </alternativeName>
</protein>
<dbReference type="PROSITE" id="PS50522">
    <property type="entry name" value="RDRP_PHAGE"/>
    <property type="match status" value="1"/>
</dbReference>
<organism evidence="12">
    <name type="scientific">Leviviridae sp</name>
    <dbReference type="NCBI Taxonomy" id="2027243"/>
    <lineage>
        <taxon>Viruses</taxon>
        <taxon>Riboviria</taxon>
        <taxon>Orthornavirae</taxon>
        <taxon>Lenarviricota</taxon>
        <taxon>Leviviricetes</taxon>
        <taxon>Norzivirales</taxon>
        <taxon>Fiersviridae</taxon>
    </lineage>
</organism>
<evidence type="ECO:0000259" key="11">
    <source>
        <dbReference type="PROSITE" id="PS50522"/>
    </source>
</evidence>
<dbReference type="GO" id="GO:0046872">
    <property type="term" value="F:metal ion binding"/>
    <property type="evidence" value="ECO:0007669"/>
    <property type="project" value="UniProtKB-KW"/>
</dbReference>
<keyword evidence="10" id="KW-0812">Transmembrane</keyword>
<comment type="cofactor">
    <cofactor evidence="9">
        <name>Mg(2+)</name>
        <dbReference type="ChEBI" id="CHEBI:18420"/>
    </cofactor>
    <text evidence="9">Binds 2 Mg(2+) per subunit.</text>
</comment>
<keyword evidence="2 12" id="KW-0696">RNA-directed RNA polymerase</keyword>
<dbReference type="InterPro" id="IPR043502">
    <property type="entry name" value="DNA/RNA_pol_sf"/>
</dbReference>
<evidence type="ECO:0000256" key="7">
    <source>
        <dbReference type="ARBA" id="ARBA00030248"/>
    </source>
</evidence>
<feature type="domain" description="RdRp catalytic" evidence="11">
    <location>
        <begin position="232"/>
        <end position="369"/>
    </location>
</feature>
<evidence type="ECO:0000256" key="2">
    <source>
        <dbReference type="ARBA" id="ARBA00022484"/>
    </source>
</evidence>
<evidence type="ECO:0000256" key="10">
    <source>
        <dbReference type="SAM" id="Phobius"/>
    </source>
</evidence>
<dbReference type="SUPFAM" id="SSF56672">
    <property type="entry name" value="DNA/RNA polymerases"/>
    <property type="match status" value="1"/>
</dbReference>
<dbReference type="EC" id="2.7.7.48" evidence="1"/>
<name>A0A514D2P0_9VIRU</name>
<dbReference type="Pfam" id="PF03431">
    <property type="entry name" value="RNA_replicase_B"/>
    <property type="match status" value="1"/>
</dbReference>
<reference evidence="12" key="1">
    <citation type="submission" date="2019-05" db="EMBL/GenBank/DDBJ databases">
        <title>Metatranscriptomic reconstruction reveals RNA viruses with the potential to shape carbon cycling in soil.</title>
        <authorList>
            <person name="Starr E.P."/>
            <person name="Nuccio E."/>
            <person name="Pett-Ridge J."/>
            <person name="Banfield J.F."/>
            <person name="Firestone M.K."/>
        </authorList>
    </citation>
    <scope>NUCLEOTIDE SEQUENCE</scope>
    <source>
        <strain evidence="12">H1_Bulk_Litter_4_scaffold_382</strain>
    </source>
</reference>
<dbReference type="InterPro" id="IPR005093">
    <property type="entry name" value="RNArep_beta"/>
</dbReference>
<evidence type="ECO:0000313" key="12">
    <source>
        <dbReference type="EMBL" id="QDH87882.1"/>
    </source>
</evidence>
<keyword evidence="4" id="KW-0548">Nucleotidyltransferase</keyword>
<keyword evidence="10" id="KW-0472">Membrane</keyword>
<comment type="catalytic activity">
    <reaction evidence="8">
        <text>RNA(n) + a ribonucleoside 5'-triphosphate = RNA(n+1) + diphosphate</text>
        <dbReference type="Rhea" id="RHEA:21248"/>
        <dbReference type="Rhea" id="RHEA-COMP:14527"/>
        <dbReference type="Rhea" id="RHEA-COMP:17342"/>
        <dbReference type="ChEBI" id="CHEBI:33019"/>
        <dbReference type="ChEBI" id="CHEBI:61557"/>
        <dbReference type="ChEBI" id="CHEBI:140395"/>
        <dbReference type="EC" id="2.7.7.48"/>
    </reaction>
</comment>
<dbReference type="GO" id="GO:0039694">
    <property type="term" value="P:viral RNA genome replication"/>
    <property type="evidence" value="ECO:0007669"/>
    <property type="project" value="InterPro"/>
</dbReference>
<proteinExistence type="predicted"/>
<feature type="binding site" evidence="9">
    <location>
        <position position="338"/>
    </location>
    <ligand>
        <name>Mg(2+)</name>
        <dbReference type="ChEBI" id="CHEBI:18420"/>
        <label>2</label>
    </ligand>
</feature>
<keyword evidence="6" id="KW-0693">Viral RNA replication</keyword>
<feature type="transmembrane region" description="Helical" evidence="10">
    <location>
        <begin position="299"/>
        <end position="316"/>
    </location>
</feature>
<evidence type="ECO:0000256" key="1">
    <source>
        <dbReference type="ARBA" id="ARBA00012494"/>
    </source>
</evidence>
<evidence type="ECO:0000256" key="9">
    <source>
        <dbReference type="PIRSR" id="PIRSR605093-1"/>
    </source>
</evidence>
<evidence type="ECO:0000256" key="4">
    <source>
        <dbReference type="ARBA" id="ARBA00022695"/>
    </source>
</evidence>
<evidence type="ECO:0000256" key="8">
    <source>
        <dbReference type="ARBA" id="ARBA00048744"/>
    </source>
</evidence>